<dbReference type="InterPro" id="IPR013216">
    <property type="entry name" value="Methyltransf_11"/>
</dbReference>
<dbReference type="EMBL" id="HBFS01001646">
    <property type="protein sequence ID" value="CAD8907937.1"/>
    <property type="molecule type" value="Transcribed_RNA"/>
</dbReference>
<dbReference type="AlphaFoldDB" id="A0A7S1C4A0"/>
<dbReference type="InterPro" id="IPR051419">
    <property type="entry name" value="Lys/N-term_MeTrsfase_sf"/>
</dbReference>
<dbReference type="CDD" id="cd02440">
    <property type="entry name" value="AdoMet_MTases"/>
    <property type="match status" value="1"/>
</dbReference>
<gene>
    <name evidence="5" type="ORF">BSP0115_LOCUS1134</name>
</gene>
<proteinExistence type="inferred from homology"/>
<dbReference type="SUPFAM" id="SSF53335">
    <property type="entry name" value="S-adenosyl-L-methionine-dependent methyltransferases"/>
    <property type="match status" value="1"/>
</dbReference>
<evidence type="ECO:0000256" key="2">
    <source>
        <dbReference type="ARBA" id="ARBA00022603"/>
    </source>
</evidence>
<feature type="domain" description="Methyltransferase type 11" evidence="4">
    <location>
        <begin position="51"/>
        <end position="152"/>
    </location>
</feature>
<evidence type="ECO:0000256" key="1">
    <source>
        <dbReference type="ARBA" id="ARBA00008361"/>
    </source>
</evidence>
<evidence type="ECO:0000256" key="3">
    <source>
        <dbReference type="ARBA" id="ARBA00022679"/>
    </source>
</evidence>
<comment type="similarity">
    <text evidence="1">Belongs to the methyltransferase superfamily.</text>
</comment>
<evidence type="ECO:0000259" key="4">
    <source>
        <dbReference type="Pfam" id="PF08241"/>
    </source>
</evidence>
<keyword evidence="3" id="KW-0808">Transferase</keyword>
<dbReference type="GO" id="GO:0032259">
    <property type="term" value="P:methylation"/>
    <property type="evidence" value="ECO:0007669"/>
    <property type="project" value="UniProtKB-KW"/>
</dbReference>
<dbReference type="Pfam" id="PF08241">
    <property type="entry name" value="Methyltransf_11"/>
    <property type="match status" value="1"/>
</dbReference>
<accession>A0A7S1C4A0</accession>
<dbReference type="FunFam" id="3.40.50.150:FF:000217">
    <property type="entry name" value="Methyltransferase protein 13"/>
    <property type="match status" value="1"/>
</dbReference>
<evidence type="ECO:0000313" key="5">
    <source>
        <dbReference type="EMBL" id="CAD8907937.1"/>
    </source>
</evidence>
<reference evidence="5" key="1">
    <citation type="submission" date="2021-01" db="EMBL/GenBank/DDBJ databases">
        <authorList>
            <person name="Corre E."/>
            <person name="Pelletier E."/>
            <person name="Niang G."/>
            <person name="Scheremetjew M."/>
            <person name="Finn R."/>
            <person name="Kale V."/>
            <person name="Holt S."/>
            <person name="Cochrane G."/>
            <person name="Meng A."/>
            <person name="Brown T."/>
            <person name="Cohen L."/>
        </authorList>
    </citation>
    <scope>NUCLEOTIDE SEQUENCE</scope>
    <source>
        <strain evidence="5">Ms1</strain>
    </source>
</reference>
<dbReference type="GO" id="GO:0008757">
    <property type="term" value="F:S-adenosylmethionine-dependent methyltransferase activity"/>
    <property type="evidence" value="ECO:0007669"/>
    <property type="project" value="InterPro"/>
</dbReference>
<dbReference type="Gene3D" id="3.40.50.150">
    <property type="entry name" value="Vaccinia Virus protein VP39"/>
    <property type="match status" value="1"/>
</dbReference>
<keyword evidence="2" id="KW-0489">Methyltransferase</keyword>
<dbReference type="PANTHER" id="PTHR12176">
    <property type="entry name" value="SAM-DEPENDENT METHYLTRANSFERASE SUPERFAMILY PROTEIN"/>
    <property type="match status" value="1"/>
</dbReference>
<organism evidence="5">
    <name type="scientific">Bicosoecida sp. CB-2014</name>
    <dbReference type="NCBI Taxonomy" id="1486930"/>
    <lineage>
        <taxon>Eukaryota</taxon>
        <taxon>Sar</taxon>
        <taxon>Stramenopiles</taxon>
        <taxon>Bigyra</taxon>
        <taxon>Opalozoa</taxon>
        <taxon>Bicosoecida</taxon>
    </lineage>
</organism>
<sequence>MPDYGNPSYWDERYAADDSASFDWYQPYDALRPVLAPYLRKDDDFEIFIPGCGNSPLSAKLYEDGYMNISNVDSSNVVISQMAERYSEYKEMDFSVLDATRMERELPDECFDAVIDKALLDCLLCGDDSVKRVSAMVSEMYRILKPGGTYFCVSYGTPSMRVGYLKGKHLDWAIDYKELAKPKLEHFKEVGAAETHFIYICRKPARA</sequence>
<dbReference type="InterPro" id="IPR029063">
    <property type="entry name" value="SAM-dependent_MTases_sf"/>
</dbReference>
<name>A0A7S1C4A0_9STRA</name>
<protein>
    <recommendedName>
        <fullName evidence="4">Methyltransferase type 11 domain-containing protein</fullName>
    </recommendedName>
</protein>
<dbReference type="PANTHER" id="PTHR12176:SF79">
    <property type="entry name" value="METHYLTRANSFERASE TYPE 11 DOMAIN-CONTAINING PROTEIN"/>
    <property type="match status" value="1"/>
</dbReference>